<accession>A0A2H0V928</accession>
<evidence type="ECO:0000256" key="8">
    <source>
        <dbReference type="ARBA" id="ARBA00023136"/>
    </source>
</evidence>
<keyword evidence="12" id="KW-1003">Cell membrane</keyword>
<comment type="similarity">
    <text evidence="1 12 13">Belongs to the ATPase B chain family.</text>
</comment>
<evidence type="ECO:0000256" key="12">
    <source>
        <dbReference type="HAMAP-Rule" id="MF_01398"/>
    </source>
</evidence>
<keyword evidence="6 12" id="KW-1133">Transmembrane helix</keyword>
<dbReference type="Gene3D" id="6.10.250.1580">
    <property type="match status" value="1"/>
</dbReference>
<comment type="subunit">
    <text evidence="12">F-type ATPases have 2 components, F(1) - the catalytic core - and F(0) - the membrane proton channel. F(1) has five subunits: alpha(3), beta(3), gamma(1), delta(1), epsilon(1). F(0) has three main subunits: a(1), b(2) and c(10-14). The alpha and beta chains form an alternating ring which encloses part of the gamma chain. F(1) is attached to F(0) by a central stalk formed by the gamma and epsilon chains, while a peripheral stalk is formed by the delta and b chains.</text>
</comment>
<keyword evidence="4 12" id="KW-0812">Transmembrane</keyword>
<evidence type="ECO:0000256" key="5">
    <source>
        <dbReference type="ARBA" id="ARBA00022781"/>
    </source>
</evidence>
<dbReference type="PANTHER" id="PTHR33445:SF2">
    <property type="entry name" value="ATP SYNTHASE SUBUNIT B', CHLOROPLASTIC"/>
    <property type="match status" value="1"/>
</dbReference>
<dbReference type="GO" id="GO:0046961">
    <property type="term" value="F:proton-transporting ATPase activity, rotational mechanism"/>
    <property type="evidence" value="ECO:0007669"/>
    <property type="project" value="TreeGrafter"/>
</dbReference>
<keyword evidence="2 12" id="KW-0813">Transport</keyword>
<evidence type="ECO:0000256" key="10">
    <source>
        <dbReference type="ARBA" id="ARBA00025198"/>
    </source>
</evidence>
<evidence type="ECO:0000256" key="11">
    <source>
        <dbReference type="ARBA" id="ARBA00037847"/>
    </source>
</evidence>
<dbReference type="GO" id="GO:0046933">
    <property type="term" value="F:proton-transporting ATP synthase activity, rotational mechanism"/>
    <property type="evidence" value="ECO:0007669"/>
    <property type="project" value="UniProtKB-UniRule"/>
</dbReference>
<comment type="subcellular location">
    <subcellularLocation>
        <location evidence="12">Cell membrane</location>
        <topology evidence="12">Single-pass membrane protein</topology>
    </subcellularLocation>
    <subcellularLocation>
        <location evidence="11">Endomembrane system</location>
        <topology evidence="11">Single-pass membrane protein</topology>
    </subcellularLocation>
</comment>
<dbReference type="CDD" id="cd06503">
    <property type="entry name" value="ATP-synt_Fo_b"/>
    <property type="match status" value="1"/>
</dbReference>
<dbReference type="GO" id="GO:0012505">
    <property type="term" value="C:endomembrane system"/>
    <property type="evidence" value="ECO:0007669"/>
    <property type="project" value="UniProtKB-SubCell"/>
</dbReference>
<dbReference type="HAMAP" id="MF_01398">
    <property type="entry name" value="ATP_synth_b_bprime"/>
    <property type="match status" value="1"/>
</dbReference>
<dbReference type="GO" id="GO:0005886">
    <property type="term" value="C:plasma membrane"/>
    <property type="evidence" value="ECO:0007669"/>
    <property type="project" value="UniProtKB-SubCell"/>
</dbReference>
<evidence type="ECO:0000256" key="4">
    <source>
        <dbReference type="ARBA" id="ARBA00022692"/>
    </source>
</evidence>
<dbReference type="Proteomes" id="UP000229972">
    <property type="component" value="Unassembled WGS sequence"/>
</dbReference>
<dbReference type="InterPro" id="IPR002146">
    <property type="entry name" value="ATP_synth_b/b'su_bac/chlpt"/>
</dbReference>
<keyword evidence="5 12" id="KW-0375">Hydrogen ion transport</keyword>
<sequence>MESLVATFHIDAGLFIAQLVNFAVVFSVLYFFAFKPLVKIMVERSAKIDQSLRHADDIEKKLALTDNDREDIITAAKKQAALIAEEAEKRGEARQKEMIVKAKEEIGQVINNEKAKLERDKAETLKDIKKEVADLVILTVEKVLNEKMTDTKDQELIKKLVK</sequence>
<dbReference type="EMBL" id="PFAL01000015">
    <property type="protein sequence ID" value="PIR95606.1"/>
    <property type="molecule type" value="Genomic_DNA"/>
</dbReference>
<dbReference type="InterPro" id="IPR005864">
    <property type="entry name" value="ATP_synth_F0_bsu_bac"/>
</dbReference>
<evidence type="ECO:0000256" key="6">
    <source>
        <dbReference type="ARBA" id="ARBA00022989"/>
    </source>
</evidence>
<keyword evidence="7 12" id="KW-0406">Ion transport</keyword>
<dbReference type="InterPro" id="IPR050059">
    <property type="entry name" value="ATP_synthase_B_chain"/>
</dbReference>
<keyword evidence="8 12" id="KW-0472">Membrane</keyword>
<proteinExistence type="inferred from homology"/>
<comment type="function">
    <text evidence="12">Component of the F(0) channel, it forms part of the peripheral stalk, linking F(1) to F(0).</text>
</comment>
<name>A0A2H0V928_9BACT</name>
<dbReference type="Pfam" id="PF00430">
    <property type="entry name" value="ATP-synt_B"/>
    <property type="match status" value="1"/>
</dbReference>
<evidence type="ECO:0000256" key="3">
    <source>
        <dbReference type="ARBA" id="ARBA00022547"/>
    </source>
</evidence>
<evidence type="ECO:0000256" key="7">
    <source>
        <dbReference type="ARBA" id="ARBA00023065"/>
    </source>
</evidence>
<evidence type="ECO:0000256" key="1">
    <source>
        <dbReference type="ARBA" id="ARBA00005513"/>
    </source>
</evidence>
<evidence type="ECO:0000256" key="9">
    <source>
        <dbReference type="ARBA" id="ARBA00023310"/>
    </source>
</evidence>
<dbReference type="GO" id="GO:0045259">
    <property type="term" value="C:proton-transporting ATP synthase complex"/>
    <property type="evidence" value="ECO:0007669"/>
    <property type="project" value="UniProtKB-KW"/>
</dbReference>
<comment type="caution">
    <text evidence="14">The sequence shown here is derived from an EMBL/GenBank/DDBJ whole genome shotgun (WGS) entry which is preliminary data.</text>
</comment>
<evidence type="ECO:0000256" key="13">
    <source>
        <dbReference type="RuleBase" id="RU003848"/>
    </source>
</evidence>
<gene>
    <name evidence="12 14" type="primary">atpF</name>
    <name evidence="14" type="ORF">COT93_01600</name>
</gene>
<evidence type="ECO:0000313" key="14">
    <source>
        <dbReference type="EMBL" id="PIR95606.1"/>
    </source>
</evidence>
<comment type="function">
    <text evidence="10 12">F(1)F(0) ATP synthase produces ATP from ADP in the presence of a proton or sodium gradient. F-type ATPases consist of two structural domains, F(1) containing the extramembraneous catalytic core and F(0) containing the membrane proton channel, linked together by a central stalk and a peripheral stalk. During catalysis, ATP synthesis in the catalytic domain of F(1) is coupled via a rotary mechanism of the central stalk subunits to proton translocation.</text>
</comment>
<feature type="transmembrane region" description="Helical" evidence="12">
    <location>
        <begin position="12"/>
        <end position="34"/>
    </location>
</feature>
<reference evidence="15" key="1">
    <citation type="submission" date="2017-09" db="EMBL/GenBank/DDBJ databases">
        <title>Depth-based differentiation of microbial function through sediment-hosted aquifers and enrichment of novel symbionts in the deep terrestrial subsurface.</title>
        <authorList>
            <person name="Probst A.J."/>
            <person name="Ladd B."/>
            <person name="Jarett J.K."/>
            <person name="Geller-Mcgrath D.E."/>
            <person name="Sieber C.M.K."/>
            <person name="Emerson J.B."/>
            <person name="Anantharaman K."/>
            <person name="Thomas B.C."/>
            <person name="Malmstrom R."/>
            <person name="Stieglmeier M."/>
            <person name="Klingl A."/>
            <person name="Woyke T."/>
            <person name="Ryan C.M."/>
            <person name="Banfield J.F."/>
        </authorList>
    </citation>
    <scope>NUCLEOTIDE SEQUENCE [LARGE SCALE GENOMIC DNA]</scope>
</reference>
<evidence type="ECO:0000313" key="15">
    <source>
        <dbReference type="Proteomes" id="UP000229972"/>
    </source>
</evidence>
<evidence type="ECO:0000256" key="2">
    <source>
        <dbReference type="ARBA" id="ARBA00022448"/>
    </source>
</evidence>
<keyword evidence="3 12" id="KW-0138">CF(0)</keyword>
<dbReference type="NCBIfam" id="TIGR01144">
    <property type="entry name" value="ATP_synt_b"/>
    <property type="match status" value="1"/>
</dbReference>
<organism evidence="14 15">
    <name type="scientific">Candidatus Falkowbacteria bacterium CG10_big_fil_rev_8_21_14_0_10_37_18</name>
    <dbReference type="NCBI Taxonomy" id="1974562"/>
    <lineage>
        <taxon>Bacteria</taxon>
        <taxon>Candidatus Falkowiibacteriota</taxon>
    </lineage>
</organism>
<dbReference type="PANTHER" id="PTHR33445">
    <property type="entry name" value="ATP SYNTHASE SUBUNIT B', CHLOROPLASTIC"/>
    <property type="match status" value="1"/>
</dbReference>
<protein>
    <recommendedName>
        <fullName evidence="12">ATP synthase subunit b</fullName>
    </recommendedName>
    <alternativeName>
        <fullName evidence="12">ATP synthase F(0) sector subunit b</fullName>
    </alternativeName>
    <alternativeName>
        <fullName evidence="12">ATPase subunit I</fullName>
    </alternativeName>
    <alternativeName>
        <fullName evidence="12">F-type ATPase subunit b</fullName>
        <shortName evidence="12">F-ATPase subunit b</shortName>
    </alternativeName>
</protein>
<dbReference type="AlphaFoldDB" id="A0A2H0V928"/>
<keyword evidence="9 12" id="KW-0066">ATP synthesis</keyword>